<sequence>MWDPTHSGRAALECVHNRRMPVDARPESEGSGVRAHVADSWLRSAAAGVHVDTVDAPITLPADALRDHREAHPLARVFPLLDDVLGQAARDCDAVMAVSDASGQLLWVCGTPGVLRRAESIGFVEGSNWDERLAGTNAPGMALRLDQSVNVIGAEHFRRSVQRWSCAATTIHDPSDQTVLGVLDITGGDDIVVPQTMAMVRAAARMAESELARELLVSGRAAQSQAASTRGLSVLMESLGRNDTLLTVDDGRGRRQTVRLSPRHSEILLLLASAPRGLSGDELAVLLYEEDSSASTLRVEMGRLRSLLGEDLLASRPYRLVAELAGDWLGVEAHLAAGDVASAMRAYRGPLLPRSTAPGVVRLRESVEGDLRRAVLGSGRADLMSAWTRSASGADDYEMWQAQARVLGPGSPLMPLVQNQLHRLDRELGPA</sequence>
<evidence type="ECO:0000313" key="4">
    <source>
        <dbReference type="Proteomes" id="UP000321534"/>
    </source>
</evidence>
<name>A0A512CVQ7_9MICO</name>
<reference evidence="3 4" key="1">
    <citation type="submission" date="2019-07" db="EMBL/GenBank/DDBJ databases">
        <title>Whole genome shotgun sequence of Terrabacter aerolatus NBRC 106305.</title>
        <authorList>
            <person name="Hosoyama A."/>
            <person name="Uohara A."/>
            <person name="Ohji S."/>
            <person name="Ichikawa N."/>
        </authorList>
    </citation>
    <scope>NUCLEOTIDE SEQUENCE [LARGE SCALE GENOMIC DNA]</scope>
    <source>
        <strain evidence="3 4">NBRC 106305</strain>
    </source>
</reference>
<evidence type="ECO:0000256" key="1">
    <source>
        <dbReference type="ARBA" id="ARBA00023125"/>
    </source>
</evidence>
<dbReference type="EMBL" id="BJYX01000001">
    <property type="protein sequence ID" value="GEO28294.1"/>
    <property type="molecule type" value="Genomic_DNA"/>
</dbReference>
<feature type="domain" description="OmpR/PhoB-type" evidence="2">
    <location>
        <begin position="255"/>
        <end position="320"/>
    </location>
</feature>
<dbReference type="GO" id="GO:0006355">
    <property type="term" value="P:regulation of DNA-templated transcription"/>
    <property type="evidence" value="ECO:0007669"/>
    <property type="project" value="InterPro"/>
</dbReference>
<dbReference type="AlphaFoldDB" id="A0A512CVQ7"/>
<gene>
    <name evidence="3" type="ORF">TAE01_01040</name>
</gene>
<dbReference type="GO" id="GO:0000160">
    <property type="term" value="P:phosphorelay signal transduction system"/>
    <property type="evidence" value="ECO:0007669"/>
    <property type="project" value="InterPro"/>
</dbReference>
<comment type="caution">
    <text evidence="3">The sequence shown here is derived from an EMBL/GenBank/DDBJ whole genome shotgun (WGS) entry which is preliminary data.</text>
</comment>
<keyword evidence="4" id="KW-1185">Reference proteome</keyword>
<dbReference type="SMART" id="SM00862">
    <property type="entry name" value="Trans_reg_C"/>
    <property type="match status" value="1"/>
</dbReference>
<dbReference type="Proteomes" id="UP000321534">
    <property type="component" value="Unassembled WGS sequence"/>
</dbReference>
<dbReference type="InterPro" id="IPR029016">
    <property type="entry name" value="GAF-like_dom_sf"/>
</dbReference>
<dbReference type="Gene3D" id="3.30.450.40">
    <property type="match status" value="1"/>
</dbReference>
<organism evidence="3 4">
    <name type="scientific">Terrabacter aerolatus</name>
    <dbReference type="NCBI Taxonomy" id="422442"/>
    <lineage>
        <taxon>Bacteria</taxon>
        <taxon>Bacillati</taxon>
        <taxon>Actinomycetota</taxon>
        <taxon>Actinomycetes</taxon>
        <taxon>Micrococcales</taxon>
        <taxon>Intrasporangiaceae</taxon>
        <taxon>Terrabacter</taxon>
    </lineage>
</organism>
<keyword evidence="1" id="KW-0238">DNA-binding</keyword>
<dbReference type="Pfam" id="PF01590">
    <property type="entry name" value="GAF"/>
    <property type="match status" value="1"/>
</dbReference>
<accession>A0A512CVQ7</accession>
<evidence type="ECO:0000259" key="2">
    <source>
        <dbReference type="SMART" id="SM00862"/>
    </source>
</evidence>
<proteinExistence type="predicted"/>
<dbReference type="InterPro" id="IPR001867">
    <property type="entry name" value="OmpR/PhoB-type_DNA-bd"/>
</dbReference>
<protein>
    <submittedName>
        <fullName evidence="3">Transcriptional regulator</fullName>
    </submittedName>
</protein>
<evidence type="ECO:0000313" key="3">
    <source>
        <dbReference type="EMBL" id="GEO28294.1"/>
    </source>
</evidence>
<dbReference type="InterPro" id="IPR003018">
    <property type="entry name" value="GAF"/>
</dbReference>
<dbReference type="GO" id="GO:0003677">
    <property type="term" value="F:DNA binding"/>
    <property type="evidence" value="ECO:0007669"/>
    <property type="project" value="UniProtKB-KW"/>
</dbReference>